<evidence type="ECO:0000256" key="1">
    <source>
        <dbReference type="ARBA" id="ARBA00010641"/>
    </source>
</evidence>
<keyword evidence="3" id="KW-0731">Sigma factor</keyword>
<dbReference type="InterPro" id="IPR036388">
    <property type="entry name" value="WH-like_DNA-bd_sf"/>
</dbReference>
<keyword evidence="4" id="KW-0238">DNA-binding</keyword>
<dbReference type="Proteomes" id="UP001501676">
    <property type="component" value="Unassembled WGS sequence"/>
</dbReference>
<proteinExistence type="inferred from homology"/>
<sequence length="168" mass="18474">MQSDGESFDSYVAADGAALMRFAYALTGDHHLAEDLVQEGLVKAHRRWPRIDQPSAYVRKAVLRHYLSWRRRRSSSEVPAMDAVGREPAAGDHADVLADRHALGALLATLPRRQHAVLFLRFYEDLDDAAIGELLGCSPVTVRGHASRGLARLRASAQANNVHTGRPS</sequence>
<dbReference type="InterPro" id="IPR014284">
    <property type="entry name" value="RNA_pol_sigma-70_dom"/>
</dbReference>
<comment type="similarity">
    <text evidence="1">Belongs to the sigma-70 factor family. ECF subfamily.</text>
</comment>
<keyword evidence="9" id="KW-1185">Reference proteome</keyword>
<dbReference type="NCBIfam" id="TIGR02983">
    <property type="entry name" value="SigE-fam_strep"/>
    <property type="match status" value="1"/>
</dbReference>
<reference evidence="9" key="1">
    <citation type="journal article" date="2019" name="Int. J. Syst. Evol. Microbiol.">
        <title>The Global Catalogue of Microorganisms (GCM) 10K type strain sequencing project: providing services to taxonomists for standard genome sequencing and annotation.</title>
        <authorList>
            <consortium name="The Broad Institute Genomics Platform"/>
            <consortium name="The Broad Institute Genome Sequencing Center for Infectious Disease"/>
            <person name="Wu L."/>
            <person name="Ma J."/>
        </authorList>
    </citation>
    <scope>NUCLEOTIDE SEQUENCE [LARGE SCALE GENOMIC DNA]</scope>
    <source>
        <strain evidence="9">JCM 9458</strain>
    </source>
</reference>
<organism evidence="8 9">
    <name type="scientific">Cryptosporangium minutisporangium</name>
    <dbReference type="NCBI Taxonomy" id="113569"/>
    <lineage>
        <taxon>Bacteria</taxon>
        <taxon>Bacillati</taxon>
        <taxon>Actinomycetota</taxon>
        <taxon>Actinomycetes</taxon>
        <taxon>Cryptosporangiales</taxon>
        <taxon>Cryptosporangiaceae</taxon>
        <taxon>Cryptosporangium</taxon>
    </lineage>
</organism>
<feature type="domain" description="RNA polymerase sigma factor 70 region 4 type 2" evidence="7">
    <location>
        <begin position="101"/>
        <end position="153"/>
    </location>
</feature>
<evidence type="ECO:0000256" key="4">
    <source>
        <dbReference type="ARBA" id="ARBA00023125"/>
    </source>
</evidence>
<keyword evidence="2" id="KW-0805">Transcription regulation</keyword>
<evidence type="ECO:0000313" key="8">
    <source>
        <dbReference type="EMBL" id="GAA3398019.1"/>
    </source>
</evidence>
<dbReference type="InterPro" id="IPR007627">
    <property type="entry name" value="RNA_pol_sigma70_r2"/>
</dbReference>
<dbReference type="Pfam" id="PF04542">
    <property type="entry name" value="Sigma70_r2"/>
    <property type="match status" value="1"/>
</dbReference>
<evidence type="ECO:0000256" key="5">
    <source>
        <dbReference type="ARBA" id="ARBA00023163"/>
    </source>
</evidence>
<dbReference type="InterPro" id="IPR014325">
    <property type="entry name" value="RNA_pol_sigma-E_actinobac"/>
</dbReference>
<dbReference type="InterPro" id="IPR013249">
    <property type="entry name" value="RNA_pol_sigma70_r4_t2"/>
</dbReference>
<dbReference type="SUPFAM" id="SSF88946">
    <property type="entry name" value="Sigma2 domain of RNA polymerase sigma factors"/>
    <property type="match status" value="1"/>
</dbReference>
<evidence type="ECO:0000259" key="6">
    <source>
        <dbReference type="Pfam" id="PF04542"/>
    </source>
</evidence>
<dbReference type="SUPFAM" id="SSF88659">
    <property type="entry name" value="Sigma3 and sigma4 domains of RNA polymerase sigma factors"/>
    <property type="match status" value="1"/>
</dbReference>
<evidence type="ECO:0000313" key="9">
    <source>
        <dbReference type="Proteomes" id="UP001501676"/>
    </source>
</evidence>
<gene>
    <name evidence="8" type="ORF">GCM10020369_80180</name>
</gene>
<dbReference type="InterPro" id="IPR013324">
    <property type="entry name" value="RNA_pol_sigma_r3/r4-like"/>
</dbReference>
<dbReference type="Gene3D" id="1.10.10.10">
    <property type="entry name" value="Winged helix-like DNA-binding domain superfamily/Winged helix DNA-binding domain"/>
    <property type="match status" value="1"/>
</dbReference>
<evidence type="ECO:0000259" key="7">
    <source>
        <dbReference type="Pfam" id="PF08281"/>
    </source>
</evidence>
<dbReference type="Gene3D" id="1.10.1740.10">
    <property type="match status" value="1"/>
</dbReference>
<dbReference type="PANTHER" id="PTHR43133:SF50">
    <property type="entry name" value="ECF RNA POLYMERASE SIGMA FACTOR SIGM"/>
    <property type="match status" value="1"/>
</dbReference>
<evidence type="ECO:0000256" key="2">
    <source>
        <dbReference type="ARBA" id="ARBA00023015"/>
    </source>
</evidence>
<dbReference type="EMBL" id="BAAAYN010000075">
    <property type="protein sequence ID" value="GAA3398019.1"/>
    <property type="molecule type" value="Genomic_DNA"/>
</dbReference>
<dbReference type="RefSeq" id="WP_345733568.1">
    <property type="nucleotide sequence ID" value="NZ_BAAAYN010000075.1"/>
</dbReference>
<dbReference type="InterPro" id="IPR013325">
    <property type="entry name" value="RNA_pol_sigma_r2"/>
</dbReference>
<dbReference type="Pfam" id="PF08281">
    <property type="entry name" value="Sigma70_r4_2"/>
    <property type="match status" value="1"/>
</dbReference>
<protein>
    <submittedName>
        <fullName evidence="8">SigE family RNA polymerase sigma factor</fullName>
    </submittedName>
</protein>
<keyword evidence="5" id="KW-0804">Transcription</keyword>
<accession>A0ABP6TC94</accession>
<dbReference type="InterPro" id="IPR039425">
    <property type="entry name" value="RNA_pol_sigma-70-like"/>
</dbReference>
<evidence type="ECO:0000256" key="3">
    <source>
        <dbReference type="ARBA" id="ARBA00023082"/>
    </source>
</evidence>
<dbReference type="NCBIfam" id="TIGR02937">
    <property type="entry name" value="sigma70-ECF"/>
    <property type="match status" value="1"/>
</dbReference>
<dbReference type="PANTHER" id="PTHR43133">
    <property type="entry name" value="RNA POLYMERASE ECF-TYPE SIGMA FACTO"/>
    <property type="match status" value="1"/>
</dbReference>
<comment type="caution">
    <text evidence="8">The sequence shown here is derived from an EMBL/GenBank/DDBJ whole genome shotgun (WGS) entry which is preliminary data.</text>
</comment>
<feature type="domain" description="RNA polymerase sigma-70 region 2" evidence="6">
    <location>
        <begin position="17"/>
        <end position="74"/>
    </location>
</feature>
<name>A0ABP6TC94_9ACTN</name>